<dbReference type="RefSeq" id="WP_131160492.1">
    <property type="nucleotide sequence ID" value="NZ_BDMD01000074.1"/>
</dbReference>
<dbReference type="EMBL" id="BDMD01000074">
    <property type="protein sequence ID" value="GBF09525.1"/>
    <property type="molecule type" value="Genomic_DNA"/>
</dbReference>
<gene>
    <name evidence="4" type="ORF">apy_12500</name>
</gene>
<dbReference type="OrthoDB" id="116241at2157"/>
<organism evidence="4 5">
    <name type="scientific">Aeropyrum pernix</name>
    <dbReference type="NCBI Taxonomy" id="56636"/>
    <lineage>
        <taxon>Archaea</taxon>
        <taxon>Thermoproteota</taxon>
        <taxon>Thermoprotei</taxon>
        <taxon>Desulfurococcales</taxon>
        <taxon>Desulfurococcaceae</taxon>
        <taxon>Aeropyrum</taxon>
    </lineage>
</organism>
<comment type="function">
    <text evidence="3">Antitoxin component of a type II toxin-antitoxin (TA) system.</text>
</comment>
<evidence type="ECO:0000313" key="5">
    <source>
        <dbReference type="Proteomes" id="UP000291213"/>
    </source>
</evidence>
<name>A0A401HAN7_AERPX</name>
<evidence type="ECO:0000256" key="3">
    <source>
        <dbReference type="RuleBase" id="RU368051"/>
    </source>
</evidence>
<keyword evidence="2 3" id="KW-1277">Toxin-antitoxin system</keyword>
<dbReference type="Pfam" id="PF01954">
    <property type="entry name" value="AF2212-like"/>
    <property type="match status" value="1"/>
</dbReference>
<accession>A0A401HAN7</accession>
<protein>
    <recommendedName>
        <fullName evidence="3">Antitoxin</fullName>
    </recommendedName>
</protein>
<comment type="similarity">
    <text evidence="1 3">Belongs to the UPF0165 family.</text>
</comment>
<comment type="caution">
    <text evidence="4">The sequence shown here is derived from an EMBL/GenBank/DDBJ whole genome shotgun (WGS) entry which is preliminary data.</text>
</comment>
<dbReference type="SUPFAM" id="SSF141694">
    <property type="entry name" value="AF2212/PG0164-like"/>
    <property type="match status" value="1"/>
</dbReference>
<dbReference type="AlphaFoldDB" id="A0A401HAN7"/>
<evidence type="ECO:0000256" key="1">
    <source>
        <dbReference type="ARBA" id="ARBA00006615"/>
    </source>
</evidence>
<dbReference type="Gene3D" id="4.10.1150.10">
    <property type="entry name" value="AF2212/PG0164-like"/>
    <property type="match status" value="1"/>
</dbReference>
<dbReference type="InterPro" id="IPR008203">
    <property type="entry name" value="AF2212-like"/>
</dbReference>
<evidence type="ECO:0000313" key="4">
    <source>
        <dbReference type="EMBL" id="GBF09525.1"/>
    </source>
</evidence>
<dbReference type="InterPro" id="IPR024069">
    <property type="entry name" value="AF2212-like_dom_sf"/>
</dbReference>
<dbReference type="Proteomes" id="UP000291213">
    <property type="component" value="Unassembled WGS sequence"/>
</dbReference>
<sequence>MSKVIKVRYEKGVLKPLEPLDLREGEEVRIQVLPEEFPELADKVSVEASEDTYKILREARERWKRWYWTIAKRRPIETQNQHCW</sequence>
<reference evidence="4 5" key="1">
    <citation type="submission" date="2017-02" db="EMBL/GenBank/DDBJ databases">
        <title>isolation and characterization of a novel temperate virus Aeropyrum globular virus 1 infecting hyperthermophilic archaeon Aeropyrum.</title>
        <authorList>
            <person name="Yumiya M."/>
            <person name="Yoshida T."/>
            <person name="Sako Y."/>
        </authorList>
    </citation>
    <scope>NUCLEOTIDE SEQUENCE [LARGE SCALE GENOMIC DNA]</scope>
    <source>
        <strain evidence="4 5">YK1-12-2013</strain>
    </source>
</reference>
<evidence type="ECO:0000256" key="2">
    <source>
        <dbReference type="ARBA" id="ARBA00022649"/>
    </source>
</evidence>
<proteinExistence type="inferred from homology"/>